<reference evidence="2 3" key="1">
    <citation type="submission" date="2012-08" db="EMBL/GenBank/DDBJ databases">
        <title>Whole genome shotgun sequence of Austwickia chelonae NBRC 105200.</title>
        <authorList>
            <person name="Yoshida I."/>
            <person name="Hosoyama A."/>
            <person name="Tsuchikane K."/>
            <person name="Katsumata H."/>
            <person name="Ando Y."/>
            <person name="Ohji S."/>
            <person name="Hamada M."/>
            <person name="Tamura T."/>
            <person name="Yamazoe A."/>
            <person name="Yamazaki S."/>
            <person name="Fujita N."/>
        </authorList>
    </citation>
    <scope>NUCLEOTIDE SEQUENCE [LARGE SCALE GENOMIC DNA]</scope>
    <source>
        <strain evidence="2 3">NBRC 105200</strain>
    </source>
</reference>
<comment type="caution">
    <text evidence="2">The sequence shown here is derived from an EMBL/GenBank/DDBJ whole genome shotgun (WGS) entry which is preliminary data.</text>
</comment>
<dbReference type="Pfam" id="PF00496">
    <property type="entry name" value="SBP_bac_5"/>
    <property type="match status" value="1"/>
</dbReference>
<evidence type="ECO:0000259" key="1">
    <source>
        <dbReference type="Pfam" id="PF00496"/>
    </source>
</evidence>
<dbReference type="PIRSF" id="PIRSF002741">
    <property type="entry name" value="MppA"/>
    <property type="match status" value="1"/>
</dbReference>
<dbReference type="GO" id="GO:0015833">
    <property type="term" value="P:peptide transport"/>
    <property type="evidence" value="ECO:0007669"/>
    <property type="project" value="TreeGrafter"/>
</dbReference>
<dbReference type="OrthoDB" id="5243526at2"/>
<dbReference type="Proteomes" id="UP000008495">
    <property type="component" value="Unassembled WGS sequence"/>
</dbReference>
<proteinExistence type="predicted"/>
<dbReference type="PANTHER" id="PTHR30290">
    <property type="entry name" value="PERIPLASMIC BINDING COMPONENT OF ABC TRANSPORTER"/>
    <property type="match status" value="1"/>
</dbReference>
<dbReference type="InterPro" id="IPR000914">
    <property type="entry name" value="SBP_5_dom"/>
</dbReference>
<dbReference type="SUPFAM" id="SSF53850">
    <property type="entry name" value="Periplasmic binding protein-like II"/>
    <property type="match status" value="1"/>
</dbReference>
<dbReference type="PANTHER" id="PTHR30290:SF65">
    <property type="entry name" value="MONOACYL PHOSPHATIDYLINOSITOL TETRAMANNOSIDE-BINDING PROTEIN LPQW-RELATED"/>
    <property type="match status" value="1"/>
</dbReference>
<dbReference type="STRING" id="100225.SAMN05421595_3064"/>
<dbReference type="PROSITE" id="PS51257">
    <property type="entry name" value="PROKAR_LIPOPROTEIN"/>
    <property type="match status" value="1"/>
</dbReference>
<feature type="domain" description="Solute-binding protein family 5" evidence="1">
    <location>
        <begin position="74"/>
        <end position="416"/>
    </location>
</feature>
<gene>
    <name evidence="2" type="ORF">AUCHE_24_00480</name>
</gene>
<dbReference type="eggNOG" id="COG0747">
    <property type="taxonomic scope" value="Bacteria"/>
</dbReference>
<evidence type="ECO:0000313" key="3">
    <source>
        <dbReference type="Proteomes" id="UP000008495"/>
    </source>
</evidence>
<dbReference type="GO" id="GO:1904680">
    <property type="term" value="F:peptide transmembrane transporter activity"/>
    <property type="evidence" value="ECO:0007669"/>
    <property type="project" value="TreeGrafter"/>
</dbReference>
<evidence type="ECO:0000313" key="2">
    <source>
        <dbReference type="EMBL" id="GAB79393.1"/>
    </source>
</evidence>
<dbReference type="EMBL" id="BAGZ01000024">
    <property type="protein sequence ID" value="GAB79393.1"/>
    <property type="molecule type" value="Genomic_DNA"/>
</dbReference>
<keyword evidence="3" id="KW-1185">Reference proteome</keyword>
<dbReference type="Gene3D" id="3.10.105.10">
    <property type="entry name" value="Dipeptide-binding Protein, Domain 3"/>
    <property type="match status" value="1"/>
</dbReference>
<organism evidence="2 3">
    <name type="scientific">Austwickia chelonae NBRC 105200</name>
    <dbReference type="NCBI Taxonomy" id="1184607"/>
    <lineage>
        <taxon>Bacteria</taxon>
        <taxon>Bacillati</taxon>
        <taxon>Actinomycetota</taxon>
        <taxon>Actinomycetes</taxon>
        <taxon>Micrococcales</taxon>
        <taxon>Dermatophilaceae</taxon>
        <taxon>Austwickia</taxon>
    </lineage>
</organism>
<dbReference type="AlphaFoldDB" id="K6VAW9"/>
<dbReference type="InterPro" id="IPR030678">
    <property type="entry name" value="Peptide/Ni-bd"/>
</dbReference>
<protein>
    <submittedName>
        <fullName evidence="2">Putative ABC transporter substrate-binding protein</fullName>
    </submittedName>
</protein>
<dbReference type="Gene3D" id="3.40.190.10">
    <property type="entry name" value="Periplasmic binding protein-like II"/>
    <property type="match status" value="1"/>
</dbReference>
<accession>K6VAW9</accession>
<name>K6VAW9_9MICO</name>
<sequence length="496" mass="52533">MNRPLATLAAATALTLTVSGCMVQGGTNADGNSRLRVALNFTPRADLSPYTDDAVSLTRLGIIEPLITFDKDGTPQPGLAEKFTMEDASTATFTLRKGLTFHDGSKVDAKAAAASLNHALTATPAPATVSGRALTITAEGEDTVKVVSETPDPILMQRFGNPDMSILAAKAYEKNPSKPDTLGAGTGPFVLKEVTGNTAVKADANPSYWGGKPRLTGLDVKFISKADSRVAGLRAGELDVIQNVPIAQVGNIKDQVVDTRPVPRTTGISLNTRSGPLADPAMRAAFAKAIDGKAVATSVFEGQAHPAVGYFRGDTVWTKDRPAPQFPAPADPKGTSLTLATYDDRPELPEALTLVADQLRKAGFTVDTPVVKAYNVLEPEIMAGKYDAVIGSRMYMSKANDPISVLQSDFGCKGSYNLSFHCNETLDKELTEAAGITDVTQRRTRAAAIESTVLGAGAYVPLVHEVVRIGRTKKVDGLNADPLEWTWITHRTTLAG</sequence>
<dbReference type="GO" id="GO:0043190">
    <property type="term" value="C:ATP-binding cassette (ABC) transporter complex"/>
    <property type="evidence" value="ECO:0007669"/>
    <property type="project" value="InterPro"/>
</dbReference>
<dbReference type="InterPro" id="IPR039424">
    <property type="entry name" value="SBP_5"/>
</dbReference>
<dbReference type="GO" id="GO:0042597">
    <property type="term" value="C:periplasmic space"/>
    <property type="evidence" value="ECO:0007669"/>
    <property type="project" value="UniProtKB-ARBA"/>
</dbReference>
<dbReference type="RefSeq" id="WP_006504151.1">
    <property type="nucleotide sequence ID" value="NZ_BAGZ01000024.1"/>
</dbReference>